<feature type="region of interest" description="Disordered" evidence="2">
    <location>
        <begin position="588"/>
        <end position="607"/>
    </location>
</feature>
<protein>
    <submittedName>
        <fullName evidence="5">Uncharacterized protein</fullName>
    </submittedName>
</protein>
<evidence type="ECO:0000256" key="2">
    <source>
        <dbReference type="SAM" id="MobiDB-lite"/>
    </source>
</evidence>
<reference evidence="5" key="1">
    <citation type="journal article" date="2020" name="Stud. Mycol.">
        <title>101 Dothideomycetes genomes: a test case for predicting lifestyles and emergence of pathogens.</title>
        <authorList>
            <person name="Haridas S."/>
            <person name="Albert R."/>
            <person name="Binder M."/>
            <person name="Bloem J."/>
            <person name="Labutti K."/>
            <person name="Salamov A."/>
            <person name="Andreopoulos B."/>
            <person name="Baker S."/>
            <person name="Barry K."/>
            <person name="Bills G."/>
            <person name="Bluhm B."/>
            <person name="Cannon C."/>
            <person name="Castanera R."/>
            <person name="Culley D."/>
            <person name="Daum C."/>
            <person name="Ezra D."/>
            <person name="Gonzalez J."/>
            <person name="Henrissat B."/>
            <person name="Kuo A."/>
            <person name="Liang C."/>
            <person name="Lipzen A."/>
            <person name="Lutzoni F."/>
            <person name="Magnuson J."/>
            <person name="Mondo S."/>
            <person name="Nolan M."/>
            <person name="Ohm R."/>
            <person name="Pangilinan J."/>
            <person name="Park H.-J."/>
            <person name="Ramirez L."/>
            <person name="Alfaro M."/>
            <person name="Sun H."/>
            <person name="Tritt A."/>
            <person name="Yoshinaga Y."/>
            <person name="Zwiers L.-H."/>
            <person name="Turgeon B."/>
            <person name="Goodwin S."/>
            <person name="Spatafora J."/>
            <person name="Crous P."/>
            <person name="Grigoriev I."/>
        </authorList>
    </citation>
    <scope>NUCLEOTIDE SEQUENCE</scope>
    <source>
        <strain evidence="5">CBS 627.86</strain>
    </source>
</reference>
<name>A0A6A5ZFN5_9PLEO</name>
<keyword evidence="1" id="KW-0677">Repeat</keyword>
<dbReference type="Pfam" id="PF25053">
    <property type="entry name" value="DUF7791"/>
    <property type="match status" value="1"/>
</dbReference>
<keyword evidence="6" id="KW-1185">Reference proteome</keyword>
<evidence type="ECO:0000256" key="1">
    <source>
        <dbReference type="ARBA" id="ARBA00022737"/>
    </source>
</evidence>
<dbReference type="Gene3D" id="1.25.40.20">
    <property type="entry name" value="Ankyrin repeat-containing domain"/>
    <property type="match status" value="1"/>
</dbReference>
<dbReference type="PANTHER" id="PTHR10039:SF5">
    <property type="entry name" value="NACHT DOMAIN-CONTAINING PROTEIN"/>
    <property type="match status" value="1"/>
</dbReference>
<dbReference type="InterPro" id="IPR056884">
    <property type="entry name" value="NPHP3-like_N"/>
</dbReference>
<dbReference type="InterPro" id="IPR036770">
    <property type="entry name" value="Ankyrin_rpt-contain_sf"/>
</dbReference>
<dbReference type="InterPro" id="IPR027417">
    <property type="entry name" value="P-loop_NTPase"/>
</dbReference>
<evidence type="ECO:0000259" key="3">
    <source>
        <dbReference type="Pfam" id="PF24883"/>
    </source>
</evidence>
<feature type="domain" description="DUF7791" evidence="4">
    <location>
        <begin position="533"/>
        <end position="663"/>
    </location>
</feature>
<gene>
    <name evidence="5" type="ORF">BDV96DRAFT_643543</name>
</gene>
<organism evidence="5 6">
    <name type="scientific">Lophiotrema nucula</name>
    <dbReference type="NCBI Taxonomy" id="690887"/>
    <lineage>
        <taxon>Eukaryota</taxon>
        <taxon>Fungi</taxon>
        <taxon>Dikarya</taxon>
        <taxon>Ascomycota</taxon>
        <taxon>Pezizomycotina</taxon>
        <taxon>Dothideomycetes</taxon>
        <taxon>Pleosporomycetidae</taxon>
        <taxon>Pleosporales</taxon>
        <taxon>Lophiotremataceae</taxon>
        <taxon>Lophiotrema</taxon>
    </lineage>
</organism>
<dbReference type="SUPFAM" id="SSF48403">
    <property type="entry name" value="Ankyrin repeat"/>
    <property type="match status" value="1"/>
</dbReference>
<dbReference type="Pfam" id="PF24883">
    <property type="entry name" value="NPHP3_N"/>
    <property type="match status" value="1"/>
</dbReference>
<evidence type="ECO:0000313" key="5">
    <source>
        <dbReference type="EMBL" id="KAF2118290.1"/>
    </source>
</evidence>
<dbReference type="Proteomes" id="UP000799770">
    <property type="component" value="Unassembled WGS sequence"/>
</dbReference>
<feature type="domain" description="Nephrocystin 3-like N-terminal" evidence="3">
    <location>
        <begin position="259"/>
        <end position="423"/>
    </location>
</feature>
<dbReference type="PANTHER" id="PTHR10039">
    <property type="entry name" value="AMELOGENIN"/>
    <property type="match status" value="1"/>
</dbReference>
<dbReference type="OrthoDB" id="443402at2759"/>
<dbReference type="AlphaFoldDB" id="A0A6A5ZFN5"/>
<dbReference type="Gene3D" id="3.40.50.300">
    <property type="entry name" value="P-loop containing nucleotide triphosphate hydrolases"/>
    <property type="match status" value="1"/>
</dbReference>
<evidence type="ECO:0000313" key="6">
    <source>
        <dbReference type="Proteomes" id="UP000799770"/>
    </source>
</evidence>
<sequence length="936" mass="107206">MEVTTALGVAAAAVQFVQFTGDIISKSRELYASVDGSLVAQNELDTISKSLSKLCTGFRAFSKKPTYGLTDPEKQLSSLCKDCVRVADELDRMISKLRVEGPKNRKWKSFRQALASVWSEKDIEQLSLRLGRYREQIDTTLLFTLRQKMDRIENVQSMSSADVSKQLLGVITENRRWQEDLIETMHKKEWRTNDGQGLSDFSALLSTYTVEQRRDFFEADILRRLKFQTMNDRHERIPTAYQDTFQWVFQPRTETPTFDSYIEWLRGNEPIYWITGKPGAGKSTLMKYLFTEERTRSYHDEWCPDMQSIIAGFYFWNSGTDLQMSQEGLLKTLLFQILGSHRSLIPLAFADSWRNYELWGGDPYEWRWQELTKAFKGLLTSREHTFLLFIDGLDEFNGDHSQLSAFINDLSEYDTVKLCVASRPWLVFEEAFNNRPRLKVEALTKADIVNYVSEKLRSSERFKVLERLEPSDADFLIHEVTEKAHGVFLWVTLVVRSLLDGLRDGDTMKDLCTRLSILPSDLEDLFQKILDQLDTFYFKQASILFQLMNAAEPKPLTLLCFSFAEDGFDTAMQADTVPMPIDERLSRAETTRRRLSSRSKGLLEPTPTDFSPETAQVQYLHRSVKDFLARDDIWERITSGADPNFNPHVTLCGTYLLHIKKTGSFHHGNSDQMGSFWHAVRGCVNHACEAEEALGVRQIHFLDKMNSAAIKAVNLQVIGRKKTKFWTNSQVSSLKTTQCCETWYHNNTSSSTFFDYAFCHGLYNYVEAKACQRSFRINREIRRCTLLTIAVQRKDVRMIDLLFSHKASPNAVGACGMSAWHQLLQMLDTSYTSNTEWWHGLVLTFLRHGADISARVNSTSAPTIIETAFGGWNFEAMMDILAEMNVKCAKNRVKFKPGAGIHVDCVIEGTLYDPVPQATISFLKLSPTSSRSNSFA</sequence>
<evidence type="ECO:0000259" key="4">
    <source>
        <dbReference type="Pfam" id="PF25053"/>
    </source>
</evidence>
<dbReference type="EMBL" id="ML977317">
    <property type="protein sequence ID" value="KAF2118290.1"/>
    <property type="molecule type" value="Genomic_DNA"/>
</dbReference>
<dbReference type="InterPro" id="IPR056693">
    <property type="entry name" value="DUF7791"/>
</dbReference>
<dbReference type="SUPFAM" id="SSF52540">
    <property type="entry name" value="P-loop containing nucleoside triphosphate hydrolases"/>
    <property type="match status" value="1"/>
</dbReference>
<proteinExistence type="predicted"/>
<accession>A0A6A5ZFN5</accession>